<dbReference type="KEGG" id="mtun:MTUNDRAET4_2570"/>
<organism evidence="2 3">
    <name type="scientific">Methylocella tundrae</name>
    <dbReference type="NCBI Taxonomy" id="227605"/>
    <lineage>
        <taxon>Bacteria</taxon>
        <taxon>Pseudomonadati</taxon>
        <taxon>Pseudomonadota</taxon>
        <taxon>Alphaproteobacteria</taxon>
        <taxon>Hyphomicrobiales</taxon>
        <taxon>Beijerinckiaceae</taxon>
        <taxon>Methylocella</taxon>
    </lineage>
</organism>
<reference evidence="2 3" key="1">
    <citation type="submission" date="2019-03" db="EMBL/GenBank/DDBJ databases">
        <authorList>
            <person name="Kox A.R. M."/>
        </authorList>
    </citation>
    <scope>NUCLEOTIDE SEQUENCE [LARGE SCALE GENOMIC DNA]</scope>
    <source>
        <strain evidence="2">MTUNDRAET4 annotated genome</strain>
    </source>
</reference>
<name>A0A4U8Z2B3_METTU</name>
<dbReference type="RefSeq" id="WP_134489837.1">
    <property type="nucleotide sequence ID" value="NZ_CP139089.1"/>
</dbReference>
<sequence length="261" mass="29753">MPYFFDRLEVESPPLTLAEIGGADQGPTPSLWSRLAARPSPKPALSPWGEVADAREIAPGIMWFATQTRSGYQLSPSRQKALPRYLRTEDRWYEDTTEWAAVAVVFDRIFDRMPSGAATGHQSLYEIGKETLRQWKPEEYEAWFQTTLDPDEIWGLAVMQFHRLHADHWIVIDVFDDRHAFVPAGHLHARAKRGGDPPYSAEAGGAKALSRWFRVHAHEFTHRRGRPFHIDPVKHPEIDEPNCAARFLDANHAEFGEAFAM</sequence>
<evidence type="ECO:0000259" key="1">
    <source>
        <dbReference type="Pfam" id="PF22653"/>
    </source>
</evidence>
<accession>A0A4U8Z2B3</accession>
<proteinExistence type="predicted"/>
<dbReference type="InterPro" id="IPR054276">
    <property type="entry name" value="DUF7007"/>
</dbReference>
<dbReference type="AlphaFoldDB" id="A0A4U8Z2B3"/>
<dbReference type="Pfam" id="PF22653">
    <property type="entry name" value="DUF7007"/>
    <property type="match status" value="1"/>
</dbReference>
<feature type="domain" description="DUF7007" evidence="1">
    <location>
        <begin position="42"/>
        <end position="166"/>
    </location>
</feature>
<dbReference type="OrthoDB" id="5124200at2"/>
<dbReference type="EMBL" id="LR536450">
    <property type="protein sequence ID" value="VFU09457.1"/>
    <property type="molecule type" value="Genomic_DNA"/>
</dbReference>
<dbReference type="Proteomes" id="UP000294360">
    <property type="component" value="Chromosome"/>
</dbReference>
<evidence type="ECO:0000313" key="3">
    <source>
        <dbReference type="Proteomes" id="UP000294360"/>
    </source>
</evidence>
<gene>
    <name evidence="2" type="ORF">MTUNDRAET4_2570</name>
</gene>
<protein>
    <recommendedName>
        <fullName evidence="1">DUF7007 domain-containing protein</fullName>
    </recommendedName>
</protein>
<evidence type="ECO:0000313" key="2">
    <source>
        <dbReference type="EMBL" id="VFU09457.1"/>
    </source>
</evidence>